<comment type="subcellular location">
    <subcellularLocation>
        <location evidence="1">Cell membrane</location>
        <topology evidence="1">Multi-pass membrane protein</topology>
    </subcellularLocation>
</comment>
<evidence type="ECO:0000259" key="6">
    <source>
        <dbReference type="PROSITE" id="PS50850"/>
    </source>
</evidence>
<feature type="transmembrane region" description="Helical" evidence="5">
    <location>
        <begin position="375"/>
        <end position="398"/>
    </location>
</feature>
<evidence type="ECO:0000256" key="3">
    <source>
        <dbReference type="ARBA" id="ARBA00022989"/>
    </source>
</evidence>
<organism evidence="7 8">
    <name type="scientific">Leptothoe spongobia TAU-MAC 1115</name>
    <dbReference type="NCBI Taxonomy" id="1967444"/>
    <lineage>
        <taxon>Bacteria</taxon>
        <taxon>Bacillati</taxon>
        <taxon>Cyanobacteriota</taxon>
        <taxon>Cyanophyceae</taxon>
        <taxon>Nodosilineales</taxon>
        <taxon>Cymatolegaceae</taxon>
        <taxon>Leptothoe</taxon>
        <taxon>Leptothoe spongobia</taxon>
    </lineage>
</organism>
<feature type="transmembrane region" description="Helical" evidence="5">
    <location>
        <begin position="335"/>
        <end position="354"/>
    </location>
</feature>
<dbReference type="InterPro" id="IPR050382">
    <property type="entry name" value="MFS_Na/Anion_cotransporter"/>
</dbReference>
<feature type="transmembrane region" description="Helical" evidence="5">
    <location>
        <begin position="247"/>
        <end position="270"/>
    </location>
</feature>
<feature type="transmembrane region" description="Helical" evidence="5">
    <location>
        <begin position="61"/>
        <end position="78"/>
    </location>
</feature>
<keyword evidence="3 5" id="KW-1133">Transmembrane helix</keyword>
<evidence type="ECO:0000256" key="2">
    <source>
        <dbReference type="ARBA" id="ARBA00022692"/>
    </source>
</evidence>
<feature type="domain" description="Major facilitator superfamily (MFS) profile" evidence="6">
    <location>
        <begin position="19"/>
        <end position="429"/>
    </location>
</feature>
<comment type="caution">
    <text evidence="7">The sequence shown here is derived from an EMBL/GenBank/DDBJ whole genome shotgun (WGS) entry which is preliminary data.</text>
</comment>
<dbReference type="InterPro" id="IPR011701">
    <property type="entry name" value="MFS"/>
</dbReference>
<evidence type="ECO:0000256" key="4">
    <source>
        <dbReference type="ARBA" id="ARBA00023136"/>
    </source>
</evidence>
<keyword evidence="8" id="KW-1185">Reference proteome</keyword>
<evidence type="ECO:0000256" key="5">
    <source>
        <dbReference type="SAM" id="Phobius"/>
    </source>
</evidence>
<dbReference type="SUPFAM" id="SSF103473">
    <property type="entry name" value="MFS general substrate transporter"/>
    <property type="match status" value="1"/>
</dbReference>
<dbReference type="GO" id="GO:0005886">
    <property type="term" value="C:plasma membrane"/>
    <property type="evidence" value="ECO:0007669"/>
    <property type="project" value="UniProtKB-SubCell"/>
</dbReference>
<feature type="transmembrane region" description="Helical" evidence="5">
    <location>
        <begin position="312"/>
        <end position="329"/>
    </location>
</feature>
<sequence length="429" mass="45932">MGHNLEVNAKPVAGIRWLIPPILAITVFVNFLTRNSLALALPQIAQDFGWSNRELGSNGELLLGIFFISYSLANMALSPMAERFGPKRSLLIAMAVFCSLTIFCAPLGTSLLALIILRLLLGLSQGIHIPMMSVFISRWFPLEERSRANGIWSMGLMLAVSIAPLIVVPLSNALGWRLAFAIIGGAGLFIAMPLMGILVQDHPHQNPSIAPDELAYIRSHSVVSSTKEPSQKSGLTGSQPFIKDRRFWIATLGGSLNNFCSFGILSWLPVYLNRAKGIDFDALGWPLAIVFAVGIVGIMVMAVVGDLIQKRTLLAAIGFLIAGPVLYLATTTQQIGLLVALFATAVFCQSAYLAQEYALIQRLLPISQIGVGTGIYNGLAVLFGGVGGSFIPGSIVAATGSLDLGMLSVVVGSWLASFVMFILARLAKY</sequence>
<dbReference type="Proteomes" id="UP000717364">
    <property type="component" value="Unassembled WGS sequence"/>
</dbReference>
<dbReference type="InterPro" id="IPR020846">
    <property type="entry name" value="MFS_dom"/>
</dbReference>
<evidence type="ECO:0000256" key="1">
    <source>
        <dbReference type="ARBA" id="ARBA00004651"/>
    </source>
</evidence>
<dbReference type="InterPro" id="IPR036259">
    <property type="entry name" value="MFS_trans_sf"/>
</dbReference>
<dbReference type="Gene3D" id="1.20.1250.20">
    <property type="entry name" value="MFS general substrate transporter like domains"/>
    <property type="match status" value="2"/>
</dbReference>
<feature type="transmembrane region" description="Helical" evidence="5">
    <location>
        <begin position="12"/>
        <end position="32"/>
    </location>
</feature>
<gene>
    <name evidence="7" type="ORF">IXB50_18310</name>
</gene>
<name>A0A947GKG2_9CYAN</name>
<feature type="transmembrane region" description="Helical" evidence="5">
    <location>
        <begin position="174"/>
        <end position="199"/>
    </location>
</feature>
<keyword evidence="4 5" id="KW-0472">Membrane</keyword>
<dbReference type="AlphaFoldDB" id="A0A947GKG2"/>
<feature type="transmembrane region" description="Helical" evidence="5">
    <location>
        <begin position="90"/>
        <end position="109"/>
    </location>
</feature>
<dbReference type="RefSeq" id="WP_215610446.1">
    <property type="nucleotide sequence ID" value="NZ_JADOES010000045.1"/>
</dbReference>
<feature type="transmembrane region" description="Helical" evidence="5">
    <location>
        <begin position="148"/>
        <end position="168"/>
    </location>
</feature>
<keyword evidence="2 5" id="KW-0812">Transmembrane</keyword>
<feature type="transmembrane region" description="Helical" evidence="5">
    <location>
        <begin position="115"/>
        <end position="136"/>
    </location>
</feature>
<reference evidence="7" key="1">
    <citation type="submission" date="2020-11" db="EMBL/GenBank/DDBJ databases">
        <authorList>
            <person name="Konstantinou D."/>
            <person name="Gkelis S."/>
            <person name="Popin R."/>
            <person name="Fewer D."/>
            <person name="Sivonen K."/>
        </authorList>
    </citation>
    <scope>NUCLEOTIDE SEQUENCE</scope>
    <source>
        <strain evidence="7">TAU-MAC 1115</strain>
    </source>
</reference>
<dbReference type="PANTHER" id="PTHR11662:SF399">
    <property type="entry name" value="FI19708P1-RELATED"/>
    <property type="match status" value="1"/>
</dbReference>
<proteinExistence type="predicted"/>
<dbReference type="GO" id="GO:0022857">
    <property type="term" value="F:transmembrane transporter activity"/>
    <property type="evidence" value="ECO:0007669"/>
    <property type="project" value="InterPro"/>
</dbReference>
<dbReference type="PROSITE" id="PS50850">
    <property type="entry name" value="MFS"/>
    <property type="match status" value="1"/>
</dbReference>
<feature type="transmembrane region" description="Helical" evidence="5">
    <location>
        <begin position="282"/>
        <end position="305"/>
    </location>
</feature>
<feature type="transmembrane region" description="Helical" evidence="5">
    <location>
        <begin position="404"/>
        <end position="424"/>
    </location>
</feature>
<evidence type="ECO:0000313" key="7">
    <source>
        <dbReference type="EMBL" id="MBT9317379.1"/>
    </source>
</evidence>
<dbReference type="PANTHER" id="PTHR11662">
    <property type="entry name" value="SOLUTE CARRIER FAMILY 17"/>
    <property type="match status" value="1"/>
</dbReference>
<reference evidence="7" key="2">
    <citation type="journal article" date="2021" name="Mar. Drugs">
        <title>Genome Reduction and Secondary Metabolism of the Marine Sponge-Associated Cyanobacterium Leptothoe.</title>
        <authorList>
            <person name="Konstantinou D."/>
            <person name="Popin R.V."/>
            <person name="Fewer D.P."/>
            <person name="Sivonen K."/>
            <person name="Gkelis S."/>
        </authorList>
    </citation>
    <scope>NUCLEOTIDE SEQUENCE</scope>
    <source>
        <strain evidence="7">TAU-MAC 1115</strain>
    </source>
</reference>
<dbReference type="Pfam" id="PF07690">
    <property type="entry name" value="MFS_1"/>
    <property type="match status" value="1"/>
</dbReference>
<accession>A0A947GKG2</accession>
<dbReference type="EMBL" id="JADOES010000045">
    <property type="protein sequence ID" value="MBT9317379.1"/>
    <property type="molecule type" value="Genomic_DNA"/>
</dbReference>
<protein>
    <submittedName>
        <fullName evidence="7">MFS transporter</fullName>
    </submittedName>
</protein>
<evidence type="ECO:0000313" key="8">
    <source>
        <dbReference type="Proteomes" id="UP000717364"/>
    </source>
</evidence>